<evidence type="ECO:0000256" key="2">
    <source>
        <dbReference type="ARBA" id="ARBA00022692"/>
    </source>
</evidence>
<dbReference type="PANTHER" id="PTHR43847">
    <property type="entry name" value="BLL3993 PROTEIN"/>
    <property type="match status" value="1"/>
</dbReference>
<proteinExistence type="predicted"/>
<dbReference type="GO" id="GO:0004671">
    <property type="term" value="F:protein C-terminal S-isoprenylcysteine carboxyl O-methyltransferase activity"/>
    <property type="evidence" value="ECO:0007669"/>
    <property type="project" value="InterPro"/>
</dbReference>
<evidence type="ECO:0000256" key="4">
    <source>
        <dbReference type="ARBA" id="ARBA00023136"/>
    </source>
</evidence>
<evidence type="ECO:0000313" key="6">
    <source>
        <dbReference type="EMBL" id="XDI38540.1"/>
    </source>
</evidence>
<dbReference type="AlphaFoldDB" id="A0AB39BYW8"/>
<gene>
    <name evidence="6" type="ORF">AB3N04_09580</name>
</gene>
<dbReference type="GO" id="GO:0032259">
    <property type="term" value="P:methylation"/>
    <property type="evidence" value="ECO:0007669"/>
    <property type="project" value="UniProtKB-KW"/>
</dbReference>
<sequence>MVFVYLFIGFVMLQRVIEVIIANQNAKWIKKQGGYEAGAEHYKYIVAMHALFFVALLIEISFMGTEVVRWSIIPLIIFLITQVVRVWALSSLGRFWNTRIMILPGAKVVAKGPYRFMRHPNYVIVAMEILALPFIFQAYWTAFIFSILNVMILRVRIREEEKALKEATNYEEVFKDRGRFVPSYDE</sequence>
<feature type="transmembrane region" description="Helical" evidence="5">
    <location>
        <begin position="67"/>
        <end position="88"/>
    </location>
</feature>
<dbReference type="GO" id="GO:0016020">
    <property type="term" value="C:membrane"/>
    <property type="evidence" value="ECO:0007669"/>
    <property type="project" value="UniProtKB-SubCell"/>
</dbReference>
<evidence type="ECO:0000256" key="3">
    <source>
        <dbReference type="ARBA" id="ARBA00022989"/>
    </source>
</evidence>
<reference evidence="6" key="1">
    <citation type="submission" date="2024-07" db="EMBL/GenBank/DDBJ databases">
        <title>Identification and characteristics of an arsenic-resistant bacterial isolate, which belongs to a novel species.</title>
        <authorList>
            <person name="Juszczyk A."/>
            <person name="Kowalczyk A."/>
            <person name="Was K."/>
            <person name="Kosowicz W."/>
            <person name="Budzyn A."/>
            <person name="Latowski D."/>
        </authorList>
    </citation>
    <scope>NUCLEOTIDE SEQUENCE</scope>
    <source>
        <strain evidence="6">As8PL</strain>
    </source>
</reference>
<accession>A0AB39BYW8</accession>
<keyword evidence="3 5" id="KW-1133">Transmembrane helix</keyword>
<dbReference type="PANTHER" id="PTHR43847:SF1">
    <property type="entry name" value="BLL3993 PROTEIN"/>
    <property type="match status" value="1"/>
</dbReference>
<dbReference type="Gene3D" id="1.20.120.1630">
    <property type="match status" value="1"/>
</dbReference>
<keyword evidence="4 5" id="KW-0472">Membrane</keyword>
<evidence type="ECO:0000256" key="5">
    <source>
        <dbReference type="SAM" id="Phobius"/>
    </source>
</evidence>
<dbReference type="Pfam" id="PF04140">
    <property type="entry name" value="ICMT"/>
    <property type="match status" value="1"/>
</dbReference>
<dbReference type="EMBL" id="CP162551">
    <property type="protein sequence ID" value="XDI38540.1"/>
    <property type="molecule type" value="Genomic_DNA"/>
</dbReference>
<dbReference type="InterPro" id="IPR007269">
    <property type="entry name" value="ICMT_MeTrfase"/>
</dbReference>
<feature type="transmembrane region" description="Helical" evidence="5">
    <location>
        <begin position="42"/>
        <end position="60"/>
    </location>
</feature>
<organism evidence="6">
    <name type="scientific">Alkalihalophilus sp. As8PL</name>
    <dbReference type="NCBI Taxonomy" id="3237103"/>
    <lineage>
        <taxon>Bacteria</taxon>
        <taxon>Bacillati</taxon>
        <taxon>Bacillota</taxon>
        <taxon>Bacilli</taxon>
        <taxon>Bacillales</taxon>
        <taxon>Bacillaceae</taxon>
        <taxon>Alkalihalophilus</taxon>
    </lineage>
</organism>
<name>A0AB39BYW8_9BACI</name>
<feature type="transmembrane region" description="Helical" evidence="5">
    <location>
        <begin position="122"/>
        <end position="148"/>
    </location>
</feature>
<keyword evidence="6" id="KW-0489">Methyltransferase</keyword>
<protein>
    <submittedName>
        <fullName evidence="6">Isoprenylcysteine carboxyl methyltransferase family protein</fullName>
    </submittedName>
</protein>
<dbReference type="RefSeq" id="WP_368505819.1">
    <property type="nucleotide sequence ID" value="NZ_CP162551.1"/>
</dbReference>
<comment type="subcellular location">
    <subcellularLocation>
        <location evidence="1">Membrane</location>
        <topology evidence="1">Multi-pass membrane protein</topology>
    </subcellularLocation>
</comment>
<keyword evidence="2 5" id="KW-0812">Transmembrane</keyword>
<dbReference type="InterPro" id="IPR052527">
    <property type="entry name" value="Metal_cation-efflux_comp"/>
</dbReference>
<evidence type="ECO:0000256" key="1">
    <source>
        <dbReference type="ARBA" id="ARBA00004141"/>
    </source>
</evidence>
<keyword evidence="6" id="KW-0808">Transferase</keyword>